<dbReference type="Gramene" id="ONK56213">
    <property type="protein sequence ID" value="ONK56213"/>
    <property type="gene ID" value="A4U43_C10F5290"/>
</dbReference>
<reference evidence="3" key="1">
    <citation type="journal article" date="2017" name="Nat. Commun.">
        <title>The asparagus genome sheds light on the origin and evolution of a young Y chromosome.</title>
        <authorList>
            <person name="Harkess A."/>
            <person name="Zhou J."/>
            <person name="Xu C."/>
            <person name="Bowers J.E."/>
            <person name="Van der Hulst R."/>
            <person name="Ayyampalayam S."/>
            <person name="Mercati F."/>
            <person name="Riccardi P."/>
            <person name="McKain M.R."/>
            <person name="Kakrana A."/>
            <person name="Tang H."/>
            <person name="Ray J."/>
            <person name="Groenendijk J."/>
            <person name="Arikit S."/>
            <person name="Mathioni S.M."/>
            <person name="Nakano M."/>
            <person name="Shan H."/>
            <person name="Telgmann-Rauber A."/>
            <person name="Kanno A."/>
            <person name="Yue Z."/>
            <person name="Chen H."/>
            <person name="Li W."/>
            <person name="Chen Y."/>
            <person name="Xu X."/>
            <person name="Zhang Y."/>
            <person name="Luo S."/>
            <person name="Chen H."/>
            <person name="Gao J."/>
            <person name="Mao Z."/>
            <person name="Pires J.C."/>
            <person name="Luo M."/>
            <person name="Kudrna D."/>
            <person name="Wing R.A."/>
            <person name="Meyers B.C."/>
            <person name="Yi K."/>
            <person name="Kong H."/>
            <person name="Lavrijsen P."/>
            <person name="Sunseri F."/>
            <person name="Falavigna A."/>
            <person name="Ye Y."/>
            <person name="Leebens-Mack J.H."/>
            <person name="Chen G."/>
        </authorList>
    </citation>
    <scope>NUCLEOTIDE SEQUENCE [LARGE SCALE GENOMIC DNA]</scope>
    <source>
        <strain evidence="3">cv. DH0086</strain>
    </source>
</reference>
<name>A0A5P1E2M1_ASPOF</name>
<organism evidence="2 3">
    <name type="scientific">Asparagus officinalis</name>
    <name type="common">Garden asparagus</name>
    <dbReference type="NCBI Taxonomy" id="4686"/>
    <lineage>
        <taxon>Eukaryota</taxon>
        <taxon>Viridiplantae</taxon>
        <taxon>Streptophyta</taxon>
        <taxon>Embryophyta</taxon>
        <taxon>Tracheophyta</taxon>
        <taxon>Spermatophyta</taxon>
        <taxon>Magnoliopsida</taxon>
        <taxon>Liliopsida</taxon>
        <taxon>Asparagales</taxon>
        <taxon>Asparagaceae</taxon>
        <taxon>Asparagoideae</taxon>
        <taxon>Asparagus</taxon>
    </lineage>
</organism>
<dbReference type="PANTHER" id="PTHR35729">
    <property type="entry name" value="T1B9.12 PROTEIN"/>
    <property type="match status" value="1"/>
</dbReference>
<feature type="compositionally biased region" description="Low complexity" evidence="1">
    <location>
        <begin position="278"/>
        <end position="288"/>
    </location>
</feature>
<keyword evidence="3" id="KW-1185">Reference proteome</keyword>
<feature type="compositionally biased region" description="Polar residues" evidence="1">
    <location>
        <begin position="406"/>
        <end position="431"/>
    </location>
</feature>
<feature type="compositionally biased region" description="Polar residues" evidence="1">
    <location>
        <begin position="476"/>
        <end position="488"/>
    </location>
</feature>
<evidence type="ECO:0000313" key="3">
    <source>
        <dbReference type="Proteomes" id="UP000243459"/>
    </source>
</evidence>
<dbReference type="AlphaFoldDB" id="A0A5P1E2M1"/>
<dbReference type="OMA" id="RICHDAN"/>
<dbReference type="EMBL" id="CM007390">
    <property type="protein sequence ID" value="ONK56213.1"/>
    <property type="molecule type" value="Genomic_DNA"/>
</dbReference>
<feature type="region of interest" description="Disordered" evidence="1">
    <location>
        <begin position="343"/>
        <end position="496"/>
    </location>
</feature>
<feature type="compositionally biased region" description="Polar residues" evidence="1">
    <location>
        <begin position="343"/>
        <end position="355"/>
    </location>
</feature>
<evidence type="ECO:0000256" key="1">
    <source>
        <dbReference type="SAM" id="MobiDB-lite"/>
    </source>
</evidence>
<dbReference type="PANTHER" id="PTHR35729:SF1">
    <property type="entry name" value="T1B9.12 PROTEIN"/>
    <property type="match status" value="1"/>
</dbReference>
<gene>
    <name evidence="2" type="ORF">A4U43_C10F5290</name>
</gene>
<feature type="compositionally biased region" description="Polar residues" evidence="1">
    <location>
        <begin position="362"/>
        <end position="375"/>
    </location>
</feature>
<dbReference type="Proteomes" id="UP000243459">
    <property type="component" value="Chromosome 10"/>
</dbReference>
<feature type="region of interest" description="Disordered" evidence="1">
    <location>
        <begin position="274"/>
        <end position="304"/>
    </location>
</feature>
<proteinExistence type="predicted"/>
<evidence type="ECO:0000313" key="2">
    <source>
        <dbReference type="EMBL" id="ONK56213.1"/>
    </source>
</evidence>
<sequence length="496" mass="54326">MGVLRDNSSWCFCSGGGKSERVQGGIFSGKSPAMASISGGGTGFLIHRSLLLTTHAKIPRRRRRRRRFFITSSVLDLTIVGLDTVDTDSTSQQGHQPHYLKTCSNPNLDLGSKVYLLGHTDKKYELMVGEGKVVIATDNLIKLSTDGISWCPGSAGFDVQGNLAFMICDPMKLGTSLIAKSSTSASSSSSLSWKNDSPVQFGIPIPIICDWLYQHWEGNLNELSKPKLPLIRLMSSGHKSEHLSASFTQRRVFKDTKGEADDFLSSSHIASKPRFPLGSNNSSNGNASHEQGIPTPEIFESPKLTSGPVRKTEIIPRVTRSIVLPLPLKQLFMDSEANNIEESKSRNLASENSNEGDCCSEVMSSSSPLEASAVQNDADGFSSGEETMYSAETMESRNFPSPKGNKFQQVGRSQSCVNSNRWGSTQRNSSARKGAALQKQQSMIPMRRTRSHGLPQRSHDYFSPTVSSTMKKRNSSEQSLRPRQTAPQASPRVMIR</sequence>
<accession>A0A5P1E2M1</accession>
<protein>
    <submittedName>
        <fullName evidence="2">Uncharacterized protein</fullName>
    </submittedName>
</protein>